<gene>
    <name evidence="1" type="ORF">ISP15_05245</name>
</gene>
<evidence type="ECO:0000313" key="1">
    <source>
        <dbReference type="EMBL" id="MFK2899735.1"/>
    </source>
</evidence>
<evidence type="ECO:0000313" key="2">
    <source>
        <dbReference type="Proteomes" id="UP001620461"/>
    </source>
</evidence>
<dbReference type="EMBL" id="JADIKJ010000004">
    <property type="protein sequence ID" value="MFK2899735.1"/>
    <property type="molecule type" value="Genomic_DNA"/>
</dbReference>
<dbReference type="RefSeq" id="WP_404545839.1">
    <property type="nucleotide sequence ID" value="NZ_JADIKJ010000004.1"/>
</dbReference>
<organism evidence="1 2">
    <name type="scientific">Dyella jejuensis</name>
    <dbReference type="NCBI Taxonomy" id="1432009"/>
    <lineage>
        <taxon>Bacteria</taxon>
        <taxon>Pseudomonadati</taxon>
        <taxon>Pseudomonadota</taxon>
        <taxon>Gammaproteobacteria</taxon>
        <taxon>Lysobacterales</taxon>
        <taxon>Rhodanobacteraceae</taxon>
        <taxon>Dyella</taxon>
    </lineage>
</organism>
<keyword evidence="2" id="KW-1185">Reference proteome</keyword>
<comment type="caution">
    <text evidence="1">The sequence shown here is derived from an EMBL/GenBank/DDBJ whole genome shotgun (WGS) entry which is preliminary data.</text>
</comment>
<protein>
    <submittedName>
        <fullName evidence="1">Uncharacterized protein</fullName>
    </submittedName>
</protein>
<dbReference type="Proteomes" id="UP001620461">
    <property type="component" value="Unassembled WGS sequence"/>
</dbReference>
<name>A0ABW8JIW2_9GAMM</name>
<reference evidence="1 2" key="1">
    <citation type="submission" date="2020-10" db="EMBL/GenBank/DDBJ databases">
        <title>Phylogeny of dyella-like bacteria.</title>
        <authorList>
            <person name="Fu J."/>
        </authorList>
    </citation>
    <scope>NUCLEOTIDE SEQUENCE [LARGE SCALE GENOMIC DNA]</scope>
    <source>
        <strain evidence="1 2">JP1</strain>
    </source>
</reference>
<accession>A0ABW8JIW2</accession>
<proteinExistence type="predicted"/>
<sequence>MQRMRGTSAKRTMALFLEGRLAGNASSRRDVMPAKAGIHLHVPRASNVDARLGGHGAKRLGVARKNSGMAKDAH</sequence>